<evidence type="ECO:0000256" key="1">
    <source>
        <dbReference type="SAM" id="MobiDB-lite"/>
    </source>
</evidence>
<dbReference type="EMBL" id="JAHWGI010000358">
    <property type="protein sequence ID" value="KAK3914184.1"/>
    <property type="molecule type" value="Genomic_DNA"/>
</dbReference>
<comment type="caution">
    <text evidence="2">The sequence shown here is derived from an EMBL/GenBank/DDBJ whole genome shotgun (WGS) entry which is preliminary data.</text>
</comment>
<sequence>MVRAFQNKLRSVWAAMERLCSGWVRREEDDQPRKSWTRRGGGVWVLGRAEAGPLPSLGASSLGRGGRPAPPPPPPPPPGRMWLQRAGRPQMDSARDKLIDSYGARGAGAARGRARPELHRGAPRRPAPPRALSTNILMPTHSAVSLAAPSHAVTSPSLARGAEKTTLVLQQQVQELQQARASWLQFEQHLQELRLALRQDQEALLQVDRALQAGGALSPAVASSVREVARALSEKHEGATGTGTSTPGAASGAQGDQVSVGADVTRGGAGAADIARLVDAMQIYYPYFLMSTTVSSLVVLADAQTAALRYSEGGSLSDSGISDTGSDQEASERERRLAGLRRLARQLEAVLGPGSSALDGMREDGSRMVESQTDH</sequence>
<reference evidence="2" key="1">
    <citation type="submission" date="2021-07" db="EMBL/GenBank/DDBJ databases">
        <authorList>
            <person name="Catto M.A."/>
            <person name="Jacobson A."/>
            <person name="Kennedy G."/>
            <person name="Labadie P."/>
            <person name="Hunt B.G."/>
            <person name="Srinivasan R."/>
        </authorList>
    </citation>
    <scope>NUCLEOTIDE SEQUENCE</scope>
    <source>
        <strain evidence="2">PL_HMW_Pooled</strain>
        <tissue evidence="2">Head</tissue>
    </source>
</reference>
<feature type="region of interest" description="Disordered" evidence="1">
    <location>
        <begin position="354"/>
        <end position="375"/>
    </location>
</feature>
<evidence type="ECO:0000313" key="2">
    <source>
        <dbReference type="EMBL" id="KAK3914184.1"/>
    </source>
</evidence>
<gene>
    <name evidence="2" type="ORF">KUF71_023597</name>
</gene>
<feature type="compositionally biased region" description="Polar residues" evidence="1">
    <location>
        <begin position="314"/>
        <end position="328"/>
    </location>
</feature>
<dbReference type="Proteomes" id="UP001219518">
    <property type="component" value="Unassembled WGS sequence"/>
</dbReference>
<feature type="compositionally biased region" description="Low complexity" evidence="1">
    <location>
        <begin position="242"/>
        <end position="255"/>
    </location>
</feature>
<dbReference type="AlphaFoldDB" id="A0AAE1H433"/>
<feature type="compositionally biased region" description="Pro residues" evidence="1">
    <location>
        <begin position="68"/>
        <end position="79"/>
    </location>
</feature>
<keyword evidence="3" id="KW-1185">Reference proteome</keyword>
<accession>A0AAE1H433</accession>
<feature type="region of interest" description="Disordered" evidence="1">
    <location>
        <begin position="312"/>
        <end position="335"/>
    </location>
</feature>
<feature type="compositionally biased region" description="Low complexity" evidence="1">
    <location>
        <begin position="51"/>
        <end position="62"/>
    </location>
</feature>
<feature type="region of interest" description="Disordered" evidence="1">
    <location>
        <begin position="45"/>
        <end position="92"/>
    </location>
</feature>
<feature type="region of interest" description="Disordered" evidence="1">
    <location>
        <begin position="231"/>
        <end position="257"/>
    </location>
</feature>
<evidence type="ECO:0000313" key="3">
    <source>
        <dbReference type="Proteomes" id="UP001219518"/>
    </source>
</evidence>
<feature type="compositionally biased region" description="Basic and acidic residues" evidence="1">
    <location>
        <begin position="360"/>
        <end position="375"/>
    </location>
</feature>
<name>A0AAE1H433_9NEOP</name>
<reference evidence="2" key="2">
    <citation type="journal article" date="2023" name="BMC Genomics">
        <title>Pest status, molecular evolution, and epigenetic factors derived from the genome assembly of Frankliniella fusca, a thysanopteran phytovirus vector.</title>
        <authorList>
            <person name="Catto M.A."/>
            <person name="Labadie P.E."/>
            <person name="Jacobson A.L."/>
            <person name="Kennedy G.G."/>
            <person name="Srinivasan R."/>
            <person name="Hunt B.G."/>
        </authorList>
    </citation>
    <scope>NUCLEOTIDE SEQUENCE</scope>
    <source>
        <strain evidence="2">PL_HMW_Pooled</strain>
    </source>
</reference>
<proteinExistence type="predicted"/>
<feature type="region of interest" description="Disordered" evidence="1">
    <location>
        <begin position="104"/>
        <end position="130"/>
    </location>
</feature>
<organism evidence="2 3">
    <name type="scientific">Frankliniella fusca</name>
    <dbReference type="NCBI Taxonomy" id="407009"/>
    <lineage>
        <taxon>Eukaryota</taxon>
        <taxon>Metazoa</taxon>
        <taxon>Ecdysozoa</taxon>
        <taxon>Arthropoda</taxon>
        <taxon>Hexapoda</taxon>
        <taxon>Insecta</taxon>
        <taxon>Pterygota</taxon>
        <taxon>Neoptera</taxon>
        <taxon>Paraneoptera</taxon>
        <taxon>Thysanoptera</taxon>
        <taxon>Terebrantia</taxon>
        <taxon>Thripoidea</taxon>
        <taxon>Thripidae</taxon>
        <taxon>Frankliniella</taxon>
    </lineage>
</organism>
<protein>
    <submittedName>
        <fullName evidence="2">Ninein</fullName>
    </submittedName>
</protein>